<evidence type="ECO:0000313" key="1">
    <source>
        <dbReference type="EMBL" id="KAF1934564.1"/>
    </source>
</evidence>
<dbReference type="EMBL" id="ML976466">
    <property type="protein sequence ID" value="KAF1934564.1"/>
    <property type="molecule type" value="Genomic_DNA"/>
</dbReference>
<keyword evidence="2" id="KW-1185">Reference proteome</keyword>
<accession>A0A6A5S513</accession>
<dbReference type="Gene3D" id="3.60.130.30">
    <property type="match status" value="1"/>
</dbReference>
<organism evidence="1 2">
    <name type="scientific">Clathrospora elynae</name>
    <dbReference type="NCBI Taxonomy" id="706981"/>
    <lineage>
        <taxon>Eukaryota</taxon>
        <taxon>Fungi</taxon>
        <taxon>Dikarya</taxon>
        <taxon>Ascomycota</taxon>
        <taxon>Pezizomycotina</taxon>
        <taxon>Dothideomycetes</taxon>
        <taxon>Pleosporomycetidae</taxon>
        <taxon>Pleosporales</taxon>
        <taxon>Diademaceae</taxon>
        <taxon>Clathrospora</taxon>
    </lineage>
</organism>
<proteinExistence type="predicted"/>
<evidence type="ECO:0000313" key="2">
    <source>
        <dbReference type="Proteomes" id="UP000800038"/>
    </source>
</evidence>
<sequence>MKSLRSPRLKPKLSTTERGQVEGMDLYTIYCMSSIPHAAIINPNYIADAEIPRFAAICFANCASNSEQQELLACVNDIRNAGVKFNTSKAHGLKFQQLWLGAWRPYQAALALTAASLCSAGSQKTKAICDKAQKNLLAKLDNIASKAMSYISQFDPPTAAWMKYSHWSIAKTTLANVNKLSKQAAAHKEWYEEHPDRASTLAFQMGGLGTMLAVSISTGAGTGYHYDKDDNGKSACHYYSVIFPLGVGGHLKLPKLGLEMQVRPGDAVFFLTNQQLHKLTVDASSSGSEQIVLTLWTDKRITFMAAPSAFDDFYIIDTDIDNEADGEE</sequence>
<gene>
    <name evidence="1" type="ORF">EJ02DRAFT_429233</name>
</gene>
<dbReference type="Proteomes" id="UP000800038">
    <property type="component" value="Unassembled WGS sequence"/>
</dbReference>
<dbReference type="AlphaFoldDB" id="A0A6A5S513"/>
<name>A0A6A5S513_9PLEO</name>
<protein>
    <submittedName>
        <fullName evidence="1">Uncharacterized protein</fullName>
    </submittedName>
</protein>
<reference evidence="1" key="1">
    <citation type="journal article" date="2020" name="Stud. Mycol.">
        <title>101 Dothideomycetes genomes: a test case for predicting lifestyles and emergence of pathogens.</title>
        <authorList>
            <person name="Haridas S."/>
            <person name="Albert R."/>
            <person name="Binder M."/>
            <person name="Bloem J."/>
            <person name="Labutti K."/>
            <person name="Salamov A."/>
            <person name="Andreopoulos B."/>
            <person name="Baker S."/>
            <person name="Barry K."/>
            <person name="Bills G."/>
            <person name="Bluhm B."/>
            <person name="Cannon C."/>
            <person name="Castanera R."/>
            <person name="Culley D."/>
            <person name="Daum C."/>
            <person name="Ezra D."/>
            <person name="Gonzalez J."/>
            <person name="Henrissat B."/>
            <person name="Kuo A."/>
            <person name="Liang C."/>
            <person name="Lipzen A."/>
            <person name="Lutzoni F."/>
            <person name="Magnuson J."/>
            <person name="Mondo S."/>
            <person name="Nolan M."/>
            <person name="Ohm R."/>
            <person name="Pangilinan J."/>
            <person name="Park H.-J."/>
            <person name="Ramirez L."/>
            <person name="Alfaro M."/>
            <person name="Sun H."/>
            <person name="Tritt A."/>
            <person name="Yoshinaga Y."/>
            <person name="Zwiers L.-H."/>
            <person name="Turgeon B."/>
            <person name="Goodwin S."/>
            <person name="Spatafora J."/>
            <person name="Crous P."/>
            <person name="Grigoriev I."/>
        </authorList>
    </citation>
    <scope>NUCLEOTIDE SEQUENCE</scope>
    <source>
        <strain evidence="1">CBS 161.51</strain>
    </source>
</reference>